<name>D4XV86_9BACT</name>
<comment type="caution">
    <text evidence="3">The sequence shown here is derived from an EMBL/GenBank/DDBJ whole genome shotgun (WGS) entry which is preliminary data.</text>
</comment>
<feature type="region of interest" description="Disordered" evidence="1">
    <location>
        <begin position="102"/>
        <end position="133"/>
    </location>
</feature>
<evidence type="ECO:0000313" key="3">
    <source>
        <dbReference type="EMBL" id="EFF41726.1"/>
    </source>
</evidence>
<proteinExistence type="predicted"/>
<organism evidence="3 4">
    <name type="scientific">Mycoplasmopsis alligatoris A21JP2</name>
    <dbReference type="NCBI Taxonomy" id="747682"/>
    <lineage>
        <taxon>Bacteria</taxon>
        <taxon>Bacillati</taxon>
        <taxon>Mycoplasmatota</taxon>
        <taxon>Mycoplasmoidales</taxon>
        <taxon>Metamycoplasmataceae</taxon>
        <taxon>Mycoplasmopsis</taxon>
    </lineage>
</organism>
<dbReference type="AlphaFoldDB" id="D4XV86"/>
<evidence type="ECO:0000313" key="4">
    <source>
        <dbReference type="Proteomes" id="UP000004757"/>
    </source>
</evidence>
<dbReference type="SUPFAM" id="SSF54001">
    <property type="entry name" value="Cysteine proteinases"/>
    <property type="match status" value="1"/>
</dbReference>
<dbReference type="Pfam" id="PF01841">
    <property type="entry name" value="Transglut_core"/>
    <property type="match status" value="1"/>
</dbReference>
<dbReference type="Gene3D" id="3.10.620.30">
    <property type="match status" value="1"/>
</dbReference>
<sequence length="604" mass="69745">MIKKILVITSTFTLPLVTISCNVSVEGEPKNTEKIDENNSSNILPVENDNFKDPDKDTISKNASVPLIRINTNIIIKKDNKQNDNKESPLIKTIPSIPIVPINKNNKEKEDNNKPISNKPVENQPNLAINEPKKENISYNLSQTFKTSSDALKEIDLYIKNLDKKTIQEQLIENLNQEKEQIINTFTINHNSFKNLNDKDLLNIIPEVKIQAYDSKSNYLKATATLKFKFNKDVFINNLFHFKKDSQMELNYIIDGKIESTIEHNTFIQAAWGVKNIKREQKNWTTFSYVNGNYLTTNKDISTTQNLVVKINKNKLNIATIYDTFEKLKDNLWGYNLLDANDKKLYEKVVYALENNLNYVKVNYATSGLKLELSPSEIANISKITRLIKGDFFGRFYYLKNYDTRHNIISFIYQPFSYDVNINYFKDNTTLQGQVNNWIRDNLEVKVAQAQSTEQKFKLIHDEVLKHVSYGGLSRSEGGDLRGFLIQKVVCQGYAAIINYFSQYFGIPSIYLDGDVNLGSTINTETNKLTDASGRHAWNMVKIDNNWYYVDPTWNDSFIPSGQPHHRWYLLSREDFFKSNEHVRDDASIFLNNLPESNITFNKS</sequence>
<dbReference type="eggNOG" id="COG5279">
    <property type="taxonomic scope" value="Bacteria"/>
</dbReference>
<dbReference type="OrthoDB" id="393809at2"/>
<dbReference type="Proteomes" id="UP000004757">
    <property type="component" value="Unassembled WGS sequence"/>
</dbReference>
<gene>
    <name evidence="3" type="ORF">MALL_0063</name>
</gene>
<dbReference type="STRING" id="747682.MALL_0063"/>
<reference evidence="3 4" key="1">
    <citation type="submission" date="2010-03" db="EMBL/GenBank/DDBJ databases">
        <authorList>
            <person name="Glass J.I."/>
            <person name="Benders G.A."/>
            <person name="Durkin A.S."/>
            <person name="Farmerie W.G."/>
            <person name="Hlavinka K."/>
            <person name="Hostetler J."/>
            <person name="Jackson J."/>
            <person name="May M.A."/>
            <person name="Miller R.H."/>
            <person name="Paralanov V."/>
            <person name="Radune D."/>
            <person name="Szczypinski B."/>
            <person name="Brown D.R."/>
        </authorList>
    </citation>
    <scope>NUCLEOTIDE SEQUENCE [LARGE SCALE GENOMIC DNA]</scope>
    <source>
        <strain evidence="3 4">A21JP2</strain>
    </source>
</reference>
<accession>D4XV86</accession>
<dbReference type="InterPro" id="IPR002931">
    <property type="entry name" value="Transglutaminase-like"/>
</dbReference>
<dbReference type="InterPro" id="IPR038765">
    <property type="entry name" value="Papain-like_cys_pep_sf"/>
</dbReference>
<evidence type="ECO:0000259" key="2">
    <source>
        <dbReference type="SMART" id="SM00460"/>
    </source>
</evidence>
<dbReference type="EMBL" id="ADNC01000006">
    <property type="protein sequence ID" value="EFF41726.1"/>
    <property type="molecule type" value="Genomic_DNA"/>
</dbReference>
<evidence type="ECO:0000256" key="1">
    <source>
        <dbReference type="SAM" id="MobiDB-lite"/>
    </source>
</evidence>
<protein>
    <recommendedName>
        <fullName evidence="2">Transglutaminase-like domain-containing protein</fullName>
    </recommendedName>
</protein>
<keyword evidence="4" id="KW-1185">Reference proteome</keyword>
<feature type="domain" description="Transglutaminase-like" evidence="2">
    <location>
        <begin position="484"/>
        <end position="554"/>
    </location>
</feature>
<dbReference type="PROSITE" id="PS51257">
    <property type="entry name" value="PROKAR_LIPOPROTEIN"/>
    <property type="match status" value="1"/>
</dbReference>
<dbReference type="SMART" id="SM00460">
    <property type="entry name" value="TGc"/>
    <property type="match status" value="1"/>
</dbReference>
<dbReference type="RefSeq" id="WP_005683242.1">
    <property type="nucleotide sequence ID" value="NZ_ADNC01000006.1"/>
</dbReference>